<dbReference type="InterPro" id="IPR017970">
    <property type="entry name" value="Homeobox_CS"/>
</dbReference>
<comment type="subcellular location">
    <subcellularLocation>
        <location evidence="1 6 7">Nucleus</location>
    </subcellularLocation>
</comment>
<dbReference type="InterPro" id="IPR009057">
    <property type="entry name" value="Homeodomain-like_sf"/>
</dbReference>
<dbReference type="SUPFAM" id="SSF46689">
    <property type="entry name" value="Homeodomain-like"/>
    <property type="match status" value="1"/>
</dbReference>
<name>A0A9F2WJS6_PYTBI</name>
<sequence length="270" mass="30105">MYPGSVRCNSSSNLPAQNFPSATPYADYIGYHHVQSMDNRGQPSGTWGTHYGLPREDWSAYGPGPSSTVTSTQINRSSPGQVSFTPADYNSLNPAGSMALPSLDAINSEPSSPPLSQRHGSYEWMRKTVQSTSTGKTRTREKYRVVYTDHQRLELEKEFHYNRYITIRRKSELAANLRLSERQVKIWFQNRRAKERKLMKKKMTSFDGNSLGSIQSDSGSMSPIPIRDPQTHSEMAGTLFPPPPPPPPPPPLSMNGLQHNATLPQVVASQ</sequence>
<dbReference type="KEGG" id="pbi:103064874"/>
<evidence type="ECO:0000256" key="6">
    <source>
        <dbReference type="PROSITE-ProRule" id="PRU00108"/>
    </source>
</evidence>
<dbReference type="Pfam" id="PF04731">
    <property type="entry name" value="Caudal_act"/>
    <property type="match status" value="1"/>
</dbReference>
<evidence type="ECO:0000256" key="4">
    <source>
        <dbReference type="ARBA" id="ARBA00023155"/>
    </source>
</evidence>
<keyword evidence="4 6" id="KW-0371">Homeobox</keyword>
<keyword evidence="10" id="KW-1185">Reference proteome</keyword>
<dbReference type="PANTHER" id="PTHR24332">
    <property type="entry name" value="HOMEOBOX PROTEIN CDX"/>
    <property type="match status" value="1"/>
</dbReference>
<feature type="domain" description="Homeobox" evidence="9">
    <location>
        <begin position="138"/>
        <end position="198"/>
    </location>
</feature>
<gene>
    <name evidence="11" type="primary">LOC103064874</name>
</gene>
<dbReference type="PROSITE" id="PS00027">
    <property type="entry name" value="HOMEOBOX_1"/>
    <property type="match status" value="1"/>
</dbReference>
<evidence type="ECO:0000256" key="8">
    <source>
        <dbReference type="SAM" id="MobiDB-lite"/>
    </source>
</evidence>
<keyword evidence="5 6" id="KW-0539">Nucleus</keyword>
<proteinExistence type="inferred from homology"/>
<feature type="region of interest" description="Disordered" evidence="8">
    <location>
        <begin position="58"/>
        <end position="81"/>
    </location>
</feature>
<dbReference type="InterPro" id="IPR020479">
    <property type="entry name" value="HD_metazoa"/>
</dbReference>
<dbReference type="InterPro" id="IPR000047">
    <property type="entry name" value="HTH_motif"/>
</dbReference>
<dbReference type="GO" id="GO:0000981">
    <property type="term" value="F:DNA-binding transcription factor activity, RNA polymerase II-specific"/>
    <property type="evidence" value="ECO:0007669"/>
    <property type="project" value="InterPro"/>
</dbReference>
<evidence type="ECO:0000256" key="7">
    <source>
        <dbReference type="RuleBase" id="RU000682"/>
    </source>
</evidence>
<dbReference type="OrthoDB" id="6159439at2759"/>
<evidence type="ECO:0000256" key="2">
    <source>
        <dbReference type="ARBA" id="ARBA00010341"/>
    </source>
</evidence>
<dbReference type="Gene3D" id="1.10.10.60">
    <property type="entry name" value="Homeodomain-like"/>
    <property type="match status" value="1"/>
</dbReference>
<dbReference type="PRINTS" id="PR00024">
    <property type="entry name" value="HOMEOBOX"/>
</dbReference>
<dbReference type="GO" id="GO:0000977">
    <property type="term" value="F:RNA polymerase II transcription regulatory region sequence-specific DNA binding"/>
    <property type="evidence" value="ECO:0007669"/>
    <property type="project" value="TreeGrafter"/>
</dbReference>
<dbReference type="InterPro" id="IPR047152">
    <property type="entry name" value="Caudal_homeobox"/>
</dbReference>
<dbReference type="GeneID" id="103064874"/>
<dbReference type="GO" id="GO:0009887">
    <property type="term" value="P:animal organ morphogenesis"/>
    <property type="evidence" value="ECO:0007669"/>
    <property type="project" value="TreeGrafter"/>
</dbReference>
<feature type="compositionally biased region" description="Polar residues" evidence="8">
    <location>
        <begin position="255"/>
        <end position="270"/>
    </location>
</feature>
<feature type="DNA-binding region" description="Homeobox" evidence="6">
    <location>
        <begin position="140"/>
        <end position="199"/>
    </location>
</feature>
<reference evidence="11" key="1">
    <citation type="submission" date="2025-08" db="UniProtKB">
        <authorList>
            <consortium name="RefSeq"/>
        </authorList>
    </citation>
    <scope>IDENTIFICATION</scope>
    <source>
        <tissue evidence="11">Liver</tissue>
    </source>
</reference>
<accession>A0A9F2WJS6</accession>
<dbReference type="Proteomes" id="UP000695026">
    <property type="component" value="Unplaced"/>
</dbReference>
<feature type="compositionally biased region" description="Pro residues" evidence="8">
    <location>
        <begin position="240"/>
        <end position="252"/>
    </location>
</feature>
<dbReference type="PRINTS" id="PR00031">
    <property type="entry name" value="HTHREPRESSR"/>
</dbReference>
<evidence type="ECO:0000313" key="10">
    <source>
        <dbReference type="Proteomes" id="UP000695026"/>
    </source>
</evidence>
<feature type="region of interest" description="Disordered" evidence="8">
    <location>
        <begin position="202"/>
        <end position="270"/>
    </location>
</feature>
<comment type="similarity">
    <text evidence="2">Belongs to the Caudal homeobox family.</text>
</comment>
<dbReference type="GO" id="GO:0030154">
    <property type="term" value="P:cell differentiation"/>
    <property type="evidence" value="ECO:0007669"/>
    <property type="project" value="TreeGrafter"/>
</dbReference>
<dbReference type="GO" id="GO:0009948">
    <property type="term" value="P:anterior/posterior axis specification"/>
    <property type="evidence" value="ECO:0007669"/>
    <property type="project" value="TreeGrafter"/>
</dbReference>
<dbReference type="InterPro" id="IPR006820">
    <property type="entry name" value="Caudal_activation_dom"/>
</dbReference>
<dbReference type="FunFam" id="1.10.10.60:FF:000089">
    <property type="entry name" value="Caudal type homeobox 4"/>
    <property type="match status" value="1"/>
</dbReference>
<evidence type="ECO:0000256" key="1">
    <source>
        <dbReference type="ARBA" id="ARBA00004123"/>
    </source>
</evidence>
<dbReference type="PANTHER" id="PTHR24332:SF15">
    <property type="entry name" value="HOMEOBOX PROTEIN CDX-4"/>
    <property type="match status" value="1"/>
</dbReference>
<evidence type="ECO:0000256" key="3">
    <source>
        <dbReference type="ARBA" id="ARBA00023125"/>
    </source>
</evidence>
<feature type="compositionally biased region" description="Polar residues" evidence="8">
    <location>
        <begin position="206"/>
        <end position="221"/>
    </location>
</feature>
<organism evidence="10 11">
    <name type="scientific">Python bivittatus</name>
    <name type="common">Burmese python</name>
    <name type="synonym">Python molurus bivittatus</name>
    <dbReference type="NCBI Taxonomy" id="176946"/>
    <lineage>
        <taxon>Eukaryota</taxon>
        <taxon>Metazoa</taxon>
        <taxon>Chordata</taxon>
        <taxon>Craniata</taxon>
        <taxon>Vertebrata</taxon>
        <taxon>Euteleostomi</taxon>
        <taxon>Lepidosauria</taxon>
        <taxon>Squamata</taxon>
        <taxon>Bifurcata</taxon>
        <taxon>Unidentata</taxon>
        <taxon>Episquamata</taxon>
        <taxon>Toxicofera</taxon>
        <taxon>Serpentes</taxon>
        <taxon>Henophidia</taxon>
        <taxon>Pythonidae</taxon>
        <taxon>Python</taxon>
    </lineage>
</organism>
<dbReference type="PROSITE" id="PS50071">
    <property type="entry name" value="HOMEOBOX_2"/>
    <property type="match status" value="1"/>
</dbReference>
<evidence type="ECO:0000259" key="9">
    <source>
        <dbReference type="PROSITE" id="PS50071"/>
    </source>
</evidence>
<dbReference type="CDD" id="cd00086">
    <property type="entry name" value="homeodomain"/>
    <property type="match status" value="1"/>
</dbReference>
<dbReference type="RefSeq" id="XP_007438444.2">
    <property type="nucleotide sequence ID" value="XM_007438382.2"/>
</dbReference>
<dbReference type="InterPro" id="IPR001356">
    <property type="entry name" value="HD"/>
</dbReference>
<protein>
    <submittedName>
        <fullName evidence="11">Homeobox protein CDX-4-like</fullName>
    </submittedName>
</protein>
<dbReference type="OMA" id="YPHMPGM"/>
<evidence type="ECO:0000313" key="11">
    <source>
        <dbReference type="RefSeq" id="XP_007438444.2"/>
    </source>
</evidence>
<dbReference type="Pfam" id="PF00046">
    <property type="entry name" value="Homeodomain"/>
    <property type="match status" value="1"/>
</dbReference>
<keyword evidence="3 6" id="KW-0238">DNA-binding</keyword>
<evidence type="ECO:0000256" key="5">
    <source>
        <dbReference type="ARBA" id="ARBA00023242"/>
    </source>
</evidence>
<dbReference type="GO" id="GO:0005634">
    <property type="term" value="C:nucleus"/>
    <property type="evidence" value="ECO:0007669"/>
    <property type="project" value="UniProtKB-SubCell"/>
</dbReference>
<dbReference type="SMART" id="SM00389">
    <property type="entry name" value="HOX"/>
    <property type="match status" value="1"/>
</dbReference>
<dbReference type="AlphaFoldDB" id="A0A9F2WJS6"/>
<feature type="compositionally biased region" description="Polar residues" evidence="8">
    <location>
        <begin position="65"/>
        <end position="81"/>
    </location>
</feature>